<name>A0A8B7YXC9_ACAPL</name>
<feature type="compositionally biased region" description="Basic and acidic residues" evidence="1">
    <location>
        <begin position="145"/>
        <end position="187"/>
    </location>
</feature>
<feature type="compositionally biased region" description="Basic and acidic residues" evidence="1">
    <location>
        <begin position="223"/>
        <end position="237"/>
    </location>
</feature>
<feature type="compositionally biased region" description="Basic and acidic residues" evidence="1">
    <location>
        <begin position="299"/>
        <end position="311"/>
    </location>
</feature>
<evidence type="ECO:0000313" key="2">
    <source>
        <dbReference type="Proteomes" id="UP000694845"/>
    </source>
</evidence>
<feature type="compositionally biased region" description="Polar residues" evidence="1">
    <location>
        <begin position="7"/>
        <end position="19"/>
    </location>
</feature>
<feature type="compositionally biased region" description="Polar residues" evidence="1">
    <location>
        <begin position="323"/>
        <end position="336"/>
    </location>
</feature>
<feature type="region of interest" description="Disordered" evidence="1">
    <location>
        <begin position="480"/>
        <end position="518"/>
    </location>
</feature>
<protein>
    <submittedName>
        <fullName evidence="3">Enolase-phosphatase E1-like</fullName>
    </submittedName>
</protein>
<evidence type="ECO:0000313" key="3">
    <source>
        <dbReference type="RefSeq" id="XP_022095936.1"/>
    </source>
</evidence>
<feature type="compositionally biased region" description="Basic and acidic residues" evidence="1">
    <location>
        <begin position="270"/>
        <end position="279"/>
    </location>
</feature>
<feature type="region of interest" description="Disordered" evidence="1">
    <location>
        <begin position="371"/>
        <end position="394"/>
    </location>
</feature>
<dbReference type="RefSeq" id="XP_022095936.1">
    <property type="nucleotide sequence ID" value="XM_022240244.1"/>
</dbReference>
<feature type="region of interest" description="Disordered" evidence="1">
    <location>
        <begin position="1"/>
        <end position="347"/>
    </location>
</feature>
<reference evidence="3" key="1">
    <citation type="submission" date="2025-08" db="UniProtKB">
        <authorList>
            <consortium name="RefSeq"/>
        </authorList>
    </citation>
    <scope>IDENTIFICATION</scope>
</reference>
<accession>A0A8B7YXC9</accession>
<dbReference type="OMA" id="MATIDNE"/>
<evidence type="ECO:0000256" key="1">
    <source>
        <dbReference type="SAM" id="MobiDB-lite"/>
    </source>
</evidence>
<feature type="compositionally biased region" description="Polar residues" evidence="1">
    <location>
        <begin position="244"/>
        <end position="253"/>
    </location>
</feature>
<proteinExistence type="predicted"/>
<gene>
    <name evidence="3" type="primary">LOC110982091</name>
</gene>
<dbReference type="GeneID" id="110982091"/>
<dbReference type="KEGG" id="aplc:110982091"/>
<dbReference type="AlphaFoldDB" id="A0A8B7YXC9"/>
<feature type="compositionally biased region" description="Basic and acidic residues" evidence="1">
    <location>
        <begin position="372"/>
        <end position="393"/>
    </location>
</feature>
<dbReference type="Proteomes" id="UP000694845">
    <property type="component" value="Unplaced"/>
</dbReference>
<organism evidence="2 3">
    <name type="scientific">Acanthaster planci</name>
    <name type="common">Crown-of-thorns starfish</name>
    <dbReference type="NCBI Taxonomy" id="133434"/>
    <lineage>
        <taxon>Eukaryota</taxon>
        <taxon>Metazoa</taxon>
        <taxon>Echinodermata</taxon>
        <taxon>Eleutherozoa</taxon>
        <taxon>Asterozoa</taxon>
        <taxon>Asteroidea</taxon>
        <taxon>Valvatacea</taxon>
        <taxon>Valvatida</taxon>
        <taxon>Acanthasteridae</taxon>
        <taxon>Acanthaster</taxon>
    </lineage>
</organism>
<sequence length="518" mass="56571">MADTEITAPSDTTPEIDNSTENKMEETNNNSEEMPQAAKTPDGGELDESTPTTEGGEPVGSQEDKQQNEKPVGEGTIAGQDAGDSKPASEENIPQPGGDAGEEATKDEPDAQETDGSPDAAPAEPVEENEPKQEEEPAATLAKSAEAKGDGVGEENTESKQEDGGAEERPKEESEAKEESAPERAVVEEGEDEQSSAPAEADAAAEEEKPVDAEAPAETGENVGEKAPEADAAEAKAQDQSADNEQTVDNFYSNEDAKQEDRVSPVGDTQEEHKQHTSGEPEETTPAVQQEVTPEEEGETRAEDPSLDTERIPTPVSKEPEPTQETAQEAQVSSSPEPAEEGLTGYELKYRAAQKDIEELRAMNVEIQQRLAKSEEEARERKQRANAESKDGMKVQADYLARELSQQQDTEKFLRQKLAEVLEEKEESERKCKDLQLRLKRFVKDDQAKDERMIKMEGELREISREVEVLEDHLDQETLAKIKAGRDSRATNGEATTTRTQDKKTETPAPKSKTCVIL</sequence>
<keyword evidence="2" id="KW-1185">Reference proteome</keyword>
<feature type="compositionally biased region" description="Basic and acidic residues" evidence="1">
    <location>
        <begin position="62"/>
        <end position="72"/>
    </location>
</feature>
<dbReference type="OrthoDB" id="10071925at2759"/>
<feature type="compositionally biased region" description="Basic and acidic residues" evidence="1">
    <location>
        <begin position="480"/>
        <end position="489"/>
    </location>
</feature>